<sequence>MKFTSIASLFALPLLSAASTTDRRTLSAVITVDVNKVVSTTVPVIEGIVQPGAVQISASVINEYYLNATAYLNPDKSIGYHLYSLTDEDGYGTLVTLQGIADYRSGEFFTRDGVRGVRPERRECALLQRPGVRPACAPAGGRAARSPVDGPDAWWCGEGGYEDDKPVSWYG</sequence>
<protein>
    <submittedName>
        <fullName evidence="2">Uncharacterized protein</fullName>
    </submittedName>
</protein>
<dbReference type="AlphaFoldDB" id="A0A9W4S4C8"/>
<name>A0A9W4S4C8_9PEZI</name>
<dbReference type="OrthoDB" id="4842006at2759"/>
<comment type="caution">
    <text evidence="2">The sequence shown here is derived from an EMBL/GenBank/DDBJ whole genome shotgun (WGS) entry which is preliminary data.</text>
</comment>
<dbReference type="EMBL" id="CAMGZC010001429">
    <property type="protein sequence ID" value="CAI0652745.1"/>
    <property type="molecule type" value="Genomic_DNA"/>
</dbReference>
<evidence type="ECO:0000256" key="1">
    <source>
        <dbReference type="SAM" id="SignalP"/>
    </source>
</evidence>
<organism evidence="2 3">
    <name type="scientific">Colletotrichum noveboracense</name>
    <dbReference type="NCBI Taxonomy" id="2664923"/>
    <lineage>
        <taxon>Eukaryota</taxon>
        <taxon>Fungi</taxon>
        <taxon>Dikarya</taxon>
        <taxon>Ascomycota</taxon>
        <taxon>Pezizomycotina</taxon>
        <taxon>Sordariomycetes</taxon>
        <taxon>Hypocreomycetidae</taxon>
        <taxon>Glomerellales</taxon>
        <taxon>Glomerellaceae</taxon>
        <taxon>Colletotrichum</taxon>
        <taxon>Colletotrichum gloeosporioides species complex</taxon>
    </lineage>
</organism>
<proteinExistence type="predicted"/>
<gene>
    <name evidence="2" type="ORF">CGXH109_LOCUS120221</name>
</gene>
<keyword evidence="1" id="KW-0732">Signal</keyword>
<evidence type="ECO:0000313" key="2">
    <source>
        <dbReference type="EMBL" id="CAI0652745.1"/>
    </source>
</evidence>
<feature type="signal peptide" evidence="1">
    <location>
        <begin position="1"/>
        <end position="18"/>
    </location>
</feature>
<feature type="chain" id="PRO_5040887354" evidence="1">
    <location>
        <begin position="19"/>
        <end position="171"/>
    </location>
</feature>
<evidence type="ECO:0000313" key="3">
    <source>
        <dbReference type="Proteomes" id="UP001152533"/>
    </source>
</evidence>
<dbReference type="Proteomes" id="UP001152533">
    <property type="component" value="Unassembled WGS sequence"/>
</dbReference>
<reference evidence="2" key="1">
    <citation type="submission" date="2022-08" db="EMBL/GenBank/DDBJ databases">
        <authorList>
            <person name="Giroux E."/>
            <person name="Giroux E."/>
        </authorList>
    </citation>
    <scope>NUCLEOTIDE SEQUENCE</scope>
    <source>
        <strain evidence="2">H1091258</strain>
    </source>
</reference>
<keyword evidence="3" id="KW-1185">Reference proteome</keyword>
<accession>A0A9W4S4C8</accession>